<organism evidence="8 9">
    <name type="scientific">Emcibacter nanhaiensis</name>
    <dbReference type="NCBI Taxonomy" id="1505037"/>
    <lineage>
        <taxon>Bacteria</taxon>
        <taxon>Pseudomonadati</taxon>
        <taxon>Pseudomonadota</taxon>
        <taxon>Alphaproteobacteria</taxon>
        <taxon>Emcibacterales</taxon>
        <taxon>Emcibacteraceae</taxon>
        <taxon>Emcibacter</taxon>
    </lineage>
</organism>
<feature type="domain" description="Nudix hydrolase" evidence="7">
    <location>
        <begin position="11"/>
        <end position="207"/>
    </location>
</feature>
<keyword evidence="4 8" id="KW-0378">Hydrolase</keyword>
<dbReference type="SUPFAM" id="SSF55811">
    <property type="entry name" value="Nudix"/>
    <property type="match status" value="1"/>
</dbReference>
<dbReference type="GO" id="GO:0016818">
    <property type="term" value="F:hydrolase activity, acting on acid anhydrides, in phosphorus-containing anhydrides"/>
    <property type="evidence" value="ECO:0007669"/>
    <property type="project" value="InterPro"/>
</dbReference>
<name>A0A501PR18_9PROT</name>
<keyword evidence="6" id="KW-0464">Manganese</keyword>
<evidence type="ECO:0000256" key="3">
    <source>
        <dbReference type="ARBA" id="ARBA00022723"/>
    </source>
</evidence>
<sequence length="266" mass="29554">MSSETKKIATPIDSATVILVRDGYDGLEVLVGERHGDIKFAGGARVFPGGKVDPLDKKAELEWAGETEEKLPEQFRGLRFTAIREVFEETGLIIAKKNGYSLTEDQRAAIDREYRDRVHYQGMGLLDFMKENGLGPDLEACVPFAHWITPVARPKRFDTRFFVCEAPEGQVAKADGQEIIDVIWATPTRIIEEADGTLMFPTLMNLKKIAEFGSVRELMEDTAGREIVTVLPEIRKNEAGEVRIVAEEAGYGSVDQNSVHPGISKD</sequence>
<evidence type="ECO:0000256" key="1">
    <source>
        <dbReference type="ARBA" id="ARBA00001936"/>
    </source>
</evidence>
<gene>
    <name evidence="8" type="ORF">FIV46_02155</name>
</gene>
<dbReference type="InterPro" id="IPR039121">
    <property type="entry name" value="NUDT19"/>
</dbReference>
<evidence type="ECO:0000259" key="7">
    <source>
        <dbReference type="PROSITE" id="PS51462"/>
    </source>
</evidence>
<reference evidence="9" key="1">
    <citation type="submission" date="2019-06" db="EMBL/GenBank/DDBJ databases">
        <title>The complete genome of Emcibacter congregatus ZYLT.</title>
        <authorList>
            <person name="Zhao Z."/>
        </authorList>
    </citation>
    <scope>NUCLEOTIDE SEQUENCE [LARGE SCALE GENOMIC DNA]</scope>
    <source>
        <strain evidence="9">MCCC 1A06723</strain>
    </source>
</reference>
<keyword evidence="9" id="KW-1185">Reference proteome</keyword>
<evidence type="ECO:0000256" key="4">
    <source>
        <dbReference type="ARBA" id="ARBA00022801"/>
    </source>
</evidence>
<comment type="caution">
    <text evidence="8">The sequence shown here is derived from an EMBL/GenBank/DDBJ whole genome shotgun (WGS) entry which is preliminary data.</text>
</comment>
<protein>
    <submittedName>
        <fullName evidence="8">NUDIX hydrolase</fullName>
    </submittedName>
</protein>
<dbReference type="CDD" id="cd18870">
    <property type="entry name" value="NUDIX_AcylCoAdiphos_Nudt19"/>
    <property type="match status" value="1"/>
</dbReference>
<evidence type="ECO:0000313" key="9">
    <source>
        <dbReference type="Proteomes" id="UP000319148"/>
    </source>
</evidence>
<evidence type="ECO:0000256" key="5">
    <source>
        <dbReference type="ARBA" id="ARBA00022842"/>
    </source>
</evidence>
<keyword evidence="5" id="KW-0460">Magnesium</keyword>
<comment type="cofactor">
    <cofactor evidence="2">
        <name>Mg(2+)</name>
        <dbReference type="ChEBI" id="CHEBI:18420"/>
    </cofactor>
</comment>
<dbReference type="PROSITE" id="PS51462">
    <property type="entry name" value="NUDIX"/>
    <property type="match status" value="1"/>
</dbReference>
<dbReference type="Proteomes" id="UP000319148">
    <property type="component" value="Unassembled WGS sequence"/>
</dbReference>
<dbReference type="Gene3D" id="3.90.79.10">
    <property type="entry name" value="Nucleoside Triphosphate Pyrophosphohydrolase"/>
    <property type="match status" value="1"/>
</dbReference>
<proteinExistence type="predicted"/>
<dbReference type="EMBL" id="VFIY01000004">
    <property type="protein sequence ID" value="TPD62903.1"/>
    <property type="molecule type" value="Genomic_DNA"/>
</dbReference>
<accession>A0A501PR18</accession>
<dbReference type="InterPro" id="IPR000086">
    <property type="entry name" value="NUDIX_hydrolase_dom"/>
</dbReference>
<dbReference type="PANTHER" id="PTHR12318:SF0">
    <property type="entry name" value="ACYL-COENZYME A DIPHOSPHATASE NUDT19"/>
    <property type="match status" value="1"/>
</dbReference>
<dbReference type="OrthoDB" id="7183442at2"/>
<evidence type="ECO:0000256" key="2">
    <source>
        <dbReference type="ARBA" id="ARBA00001946"/>
    </source>
</evidence>
<dbReference type="InterPro" id="IPR015797">
    <property type="entry name" value="NUDIX_hydrolase-like_dom_sf"/>
</dbReference>
<evidence type="ECO:0000256" key="6">
    <source>
        <dbReference type="ARBA" id="ARBA00023211"/>
    </source>
</evidence>
<dbReference type="AlphaFoldDB" id="A0A501PR18"/>
<dbReference type="RefSeq" id="WP_139938153.1">
    <property type="nucleotide sequence ID" value="NZ_JBHSYP010000022.1"/>
</dbReference>
<keyword evidence="3" id="KW-0479">Metal-binding</keyword>
<dbReference type="GO" id="GO:0046872">
    <property type="term" value="F:metal ion binding"/>
    <property type="evidence" value="ECO:0007669"/>
    <property type="project" value="UniProtKB-KW"/>
</dbReference>
<dbReference type="PANTHER" id="PTHR12318">
    <property type="entry name" value="TESTOSTERONE-REGULATED PROTEIN RP2"/>
    <property type="match status" value="1"/>
</dbReference>
<evidence type="ECO:0000313" key="8">
    <source>
        <dbReference type="EMBL" id="TPD62903.1"/>
    </source>
</evidence>
<comment type="cofactor">
    <cofactor evidence="1">
        <name>Mn(2+)</name>
        <dbReference type="ChEBI" id="CHEBI:29035"/>
    </cofactor>
</comment>